<dbReference type="AlphaFoldDB" id="A0ABD2W535"/>
<organism evidence="2 3">
    <name type="scientific">Trichogramma kaykai</name>
    <dbReference type="NCBI Taxonomy" id="54128"/>
    <lineage>
        <taxon>Eukaryota</taxon>
        <taxon>Metazoa</taxon>
        <taxon>Ecdysozoa</taxon>
        <taxon>Arthropoda</taxon>
        <taxon>Hexapoda</taxon>
        <taxon>Insecta</taxon>
        <taxon>Pterygota</taxon>
        <taxon>Neoptera</taxon>
        <taxon>Endopterygota</taxon>
        <taxon>Hymenoptera</taxon>
        <taxon>Apocrita</taxon>
        <taxon>Proctotrupomorpha</taxon>
        <taxon>Chalcidoidea</taxon>
        <taxon>Trichogrammatidae</taxon>
        <taxon>Trichogramma</taxon>
    </lineage>
</organism>
<keyword evidence="3" id="KW-1185">Reference proteome</keyword>
<feature type="compositionally biased region" description="Basic and acidic residues" evidence="1">
    <location>
        <begin position="57"/>
        <end position="68"/>
    </location>
</feature>
<protein>
    <submittedName>
        <fullName evidence="2">Uncharacterized protein</fullName>
    </submittedName>
</protein>
<reference evidence="2 3" key="1">
    <citation type="journal article" date="2024" name="bioRxiv">
        <title>A reference genome for Trichogramma kaykai: A tiny desert-dwelling parasitoid wasp with competing sex-ratio distorters.</title>
        <authorList>
            <person name="Culotta J."/>
            <person name="Lindsey A.R."/>
        </authorList>
    </citation>
    <scope>NUCLEOTIDE SEQUENCE [LARGE SCALE GENOMIC DNA]</scope>
    <source>
        <strain evidence="2 3">KSX58</strain>
    </source>
</reference>
<dbReference type="EMBL" id="JBJJXI010000136">
    <property type="protein sequence ID" value="KAL3387627.1"/>
    <property type="molecule type" value="Genomic_DNA"/>
</dbReference>
<sequence length="221" mass="23739">MLHSAGWVGTSPPPKHSGKGCANIVQTWDTEDTQKTAQKTASKSSNIPPPSAKRSKKGGEREAPKDAEPENGGTANWQQVQRKRRGKKETPAKAPDQKAKVKPAGHSRPGEVVVKAKDPKSYAEILKLLRSEPTLKDSVGSVNKVRRSAGGELLLQLDKACISPGELRRKLDSAIGELGSATARTPVTAIEIKDMDEVTTREEICGAYLPGWCLRAGSERG</sequence>
<proteinExistence type="predicted"/>
<gene>
    <name evidence="2" type="ORF">TKK_016758</name>
</gene>
<feature type="compositionally biased region" description="Basic and acidic residues" evidence="1">
    <location>
        <begin position="88"/>
        <end position="99"/>
    </location>
</feature>
<evidence type="ECO:0000313" key="3">
    <source>
        <dbReference type="Proteomes" id="UP001627154"/>
    </source>
</evidence>
<name>A0ABD2W535_9HYME</name>
<feature type="region of interest" description="Disordered" evidence="1">
    <location>
        <begin position="1"/>
        <end position="111"/>
    </location>
</feature>
<evidence type="ECO:0000256" key="1">
    <source>
        <dbReference type="SAM" id="MobiDB-lite"/>
    </source>
</evidence>
<comment type="caution">
    <text evidence="2">The sequence shown here is derived from an EMBL/GenBank/DDBJ whole genome shotgun (WGS) entry which is preliminary data.</text>
</comment>
<evidence type="ECO:0000313" key="2">
    <source>
        <dbReference type="EMBL" id="KAL3387627.1"/>
    </source>
</evidence>
<dbReference type="Proteomes" id="UP001627154">
    <property type="component" value="Unassembled WGS sequence"/>
</dbReference>
<feature type="compositionally biased region" description="Polar residues" evidence="1">
    <location>
        <begin position="35"/>
        <end position="46"/>
    </location>
</feature>
<accession>A0ABD2W535</accession>